<dbReference type="GO" id="GO:0016757">
    <property type="term" value="F:glycosyltransferase activity"/>
    <property type="evidence" value="ECO:0007669"/>
    <property type="project" value="UniProtKB-KW"/>
</dbReference>
<evidence type="ECO:0000256" key="5">
    <source>
        <dbReference type="ARBA" id="ARBA00022989"/>
    </source>
</evidence>
<dbReference type="OrthoDB" id="4463384at2759"/>
<keyword evidence="9" id="KW-1185">Reference proteome</keyword>
<proteinExistence type="predicted"/>
<evidence type="ECO:0000256" key="3">
    <source>
        <dbReference type="ARBA" id="ARBA00022679"/>
    </source>
</evidence>
<dbReference type="SUPFAM" id="SSF53448">
    <property type="entry name" value="Nucleotide-diphospho-sugar transferases"/>
    <property type="match status" value="1"/>
</dbReference>
<evidence type="ECO:0000313" key="9">
    <source>
        <dbReference type="Proteomes" id="UP000001745"/>
    </source>
</evidence>
<keyword evidence="3" id="KW-0808">Transferase</keyword>
<dbReference type="InParanoid" id="B8ME93"/>
<dbReference type="InterPro" id="IPR052427">
    <property type="entry name" value="Glycosyltrans_GT2/GT47"/>
</dbReference>
<dbReference type="InterPro" id="IPR029044">
    <property type="entry name" value="Nucleotide-diphossugar_trans"/>
</dbReference>
<dbReference type="GO" id="GO:0016020">
    <property type="term" value="C:membrane"/>
    <property type="evidence" value="ECO:0007669"/>
    <property type="project" value="UniProtKB-SubCell"/>
</dbReference>
<dbReference type="STRING" id="441959.B8ME93"/>
<sequence length="435" mass="50534">MIILRMDSIIIYLYQVVIYSRYAHLFLDIIQYIGYFNLRLSALQKQVQSTCIPERDITVISATLGEEEGYAVTLQSWLKCNPRAINIVTLEKALPRMKDLLEGIIKDDRVRLHAVERADIRLQLLKGISETFTKFVVLVDDDSRWSTETLNRLALAFQDPCVGGVNTMQYVRSRLGHRNSKGLTVWESYGALNLIRRNILHSAVAYFHSGQVLNLSGRTVAYRTEILQDEAFKHEFVNDYWKGKYLLRTGDDSFITSWIVNRGWNTAFMNQPDAVIITTVNDDITYLNQVTRWSRDTARHYLRDLVAALRTRNYYLYVRSVLNWVCNYTTDFLVLWELGFLIVVSGLEWWNITNTTQLGMTSMGQLCAQHFVISSSFTIFEHAPFFMEWSHLKHMPGTIGYMYIHAFIVGYAWCTLHKTVWGSRSGVDDHKWRVD</sequence>
<dbReference type="RefSeq" id="XP_002483754.1">
    <property type="nucleotide sequence ID" value="XM_002483709.1"/>
</dbReference>
<dbReference type="PANTHER" id="PTHR47844">
    <property type="entry name" value="SYNTHASE CPS1, PUTATIVE (AFU_ORTHOLOGUE AFUA_7G02500)-RELATED"/>
    <property type="match status" value="1"/>
</dbReference>
<organism evidence="8 9">
    <name type="scientific">Talaromyces stipitatus (strain ATCC 10500 / CBS 375.48 / QM 6759 / NRRL 1006)</name>
    <name type="common">Penicillium stipitatum</name>
    <dbReference type="NCBI Taxonomy" id="441959"/>
    <lineage>
        <taxon>Eukaryota</taxon>
        <taxon>Fungi</taxon>
        <taxon>Dikarya</taxon>
        <taxon>Ascomycota</taxon>
        <taxon>Pezizomycotina</taxon>
        <taxon>Eurotiomycetes</taxon>
        <taxon>Eurotiomycetidae</taxon>
        <taxon>Eurotiales</taxon>
        <taxon>Trichocomaceae</taxon>
        <taxon>Talaromyces</taxon>
        <taxon>Talaromyces sect. Talaromyces</taxon>
    </lineage>
</organism>
<dbReference type="PANTHER" id="PTHR47844:SF1">
    <property type="entry name" value="EXOSTOSIN-LIKE 2"/>
    <property type="match status" value="1"/>
</dbReference>
<name>B8ME93_TALSN</name>
<dbReference type="eggNOG" id="KOG2571">
    <property type="taxonomic scope" value="Eukaryota"/>
</dbReference>
<evidence type="ECO:0000256" key="6">
    <source>
        <dbReference type="ARBA" id="ARBA00023136"/>
    </source>
</evidence>
<keyword evidence="6" id="KW-0472">Membrane</keyword>
<dbReference type="HOGENOM" id="CLU_019940_4_0_1"/>
<dbReference type="Pfam" id="PF13641">
    <property type="entry name" value="Glyco_tranf_2_3"/>
    <property type="match status" value="1"/>
</dbReference>
<evidence type="ECO:0000256" key="7">
    <source>
        <dbReference type="ARBA" id="ARBA00023180"/>
    </source>
</evidence>
<reference evidence="9" key="1">
    <citation type="journal article" date="2015" name="Genome Announc.">
        <title>Genome sequence of the AIDS-associated pathogen Penicillium marneffei (ATCC18224) and its near taxonomic relative Talaromyces stipitatus (ATCC10500).</title>
        <authorList>
            <person name="Nierman W.C."/>
            <person name="Fedorova-Abrams N.D."/>
            <person name="Andrianopoulos A."/>
        </authorList>
    </citation>
    <scope>NUCLEOTIDE SEQUENCE [LARGE SCALE GENOMIC DNA]</scope>
    <source>
        <strain evidence="9">ATCC 10500 / CBS 375.48 / QM 6759 / NRRL 1006</strain>
    </source>
</reference>
<dbReference type="Proteomes" id="UP000001745">
    <property type="component" value="Unassembled WGS sequence"/>
</dbReference>
<dbReference type="VEuPathDB" id="FungiDB:TSTA_016000"/>
<dbReference type="Gene3D" id="3.90.550.10">
    <property type="entry name" value="Spore Coat Polysaccharide Biosynthesis Protein SpsA, Chain A"/>
    <property type="match status" value="1"/>
</dbReference>
<dbReference type="PhylomeDB" id="B8ME93"/>
<evidence type="ECO:0000256" key="2">
    <source>
        <dbReference type="ARBA" id="ARBA00022676"/>
    </source>
</evidence>
<dbReference type="EMBL" id="EQ962656">
    <property type="protein sequence ID" value="EED16520.1"/>
    <property type="molecule type" value="Genomic_DNA"/>
</dbReference>
<dbReference type="GeneID" id="8106373"/>
<keyword evidence="4" id="KW-0812">Transmembrane</keyword>
<dbReference type="OMA" id="MAYFCDG"/>
<evidence type="ECO:0000313" key="8">
    <source>
        <dbReference type="EMBL" id="EED16520.1"/>
    </source>
</evidence>
<evidence type="ECO:0000256" key="4">
    <source>
        <dbReference type="ARBA" id="ARBA00022692"/>
    </source>
</evidence>
<accession>B8ME93</accession>
<keyword evidence="5" id="KW-1133">Transmembrane helix</keyword>
<evidence type="ECO:0000256" key="1">
    <source>
        <dbReference type="ARBA" id="ARBA00004370"/>
    </source>
</evidence>
<evidence type="ECO:0008006" key="10">
    <source>
        <dbReference type="Google" id="ProtNLM"/>
    </source>
</evidence>
<protein>
    <recommendedName>
        <fullName evidence="10">Polysaccharide synthase Cps1</fullName>
    </recommendedName>
</protein>
<keyword evidence="7" id="KW-0325">Glycoprotein</keyword>
<comment type="subcellular location">
    <subcellularLocation>
        <location evidence="1">Membrane</location>
    </subcellularLocation>
</comment>
<gene>
    <name evidence="8" type="ORF">TSTA_016000</name>
</gene>
<keyword evidence="2" id="KW-0328">Glycosyltransferase</keyword>
<dbReference type="AlphaFoldDB" id="B8ME93"/>